<keyword evidence="1" id="KW-0472">Membrane</keyword>
<keyword evidence="1" id="KW-0812">Transmembrane</keyword>
<dbReference type="PaxDb" id="67767-A0A0J7L335"/>
<sequence>MRALPSDSTLSILILLPFALFFARVIGDGDAKTASTKFNNLFTNSQKPQLISFNTHGGDIEINWDVSVPFFRIPLSHINEHNEISPLINVNTRGLSVAGILTAILTLAVPILSKPGPGMHYRSSDSQWSRMGNTINEIMLGNNYVTPCIQRIICSIVSEASHSNNPTSTDKIIDGLSSHEWFKEFTNGTVIQEAVRIGREERHDCGRVYKECFVTPRILKSIIMQFGAL</sequence>
<dbReference type="AlphaFoldDB" id="A0A0J7L335"/>
<dbReference type="Proteomes" id="UP000036403">
    <property type="component" value="Unassembled WGS sequence"/>
</dbReference>
<keyword evidence="1" id="KW-1133">Transmembrane helix</keyword>
<evidence type="ECO:0000256" key="1">
    <source>
        <dbReference type="SAM" id="Phobius"/>
    </source>
</evidence>
<proteinExistence type="predicted"/>
<feature type="transmembrane region" description="Helical" evidence="1">
    <location>
        <begin position="95"/>
        <end position="113"/>
    </location>
</feature>
<keyword evidence="2" id="KW-0732">Signal</keyword>
<protein>
    <submittedName>
        <fullName evidence="3">Uncharacterized protein</fullName>
    </submittedName>
</protein>
<evidence type="ECO:0000313" key="4">
    <source>
        <dbReference type="Proteomes" id="UP000036403"/>
    </source>
</evidence>
<accession>A0A0J7L335</accession>
<keyword evidence="4" id="KW-1185">Reference proteome</keyword>
<feature type="chain" id="PRO_5005290421" evidence="2">
    <location>
        <begin position="28"/>
        <end position="229"/>
    </location>
</feature>
<dbReference type="EMBL" id="LBMM01001132">
    <property type="protein sequence ID" value="KMQ96854.1"/>
    <property type="molecule type" value="Genomic_DNA"/>
</dbReference>
<reference evidence="3 4" key="1">
    <citation type="submission" date="2015-04" db="EMBL/GenBank/DDBJ databases">
        <title>Lasius niger genome sequencing.</title>
        <authorList>
            <person name="Konorov E.A."/>
            <person name="Nikitin M.A."/>
            <person name="Kirill M.V."/>
            <person name="Chang P."/>
        </authorList>
    </citation>
    <scope>NUCLEOTIDE SEQUENCE [LARGE SCALE GENOMIC DNA]</scope>
    <source>
        <tissue evidence="3">Whole</tissue>
    </source>
</reference>
<evidence type="ECO:0000313" key="3">
    <source>
        <dbReference type="EMBL" id="KMQ96854.1"/>
    </source>
</evidence>
<organism evidence="3 4">
    <name type="scientific">Lasius niger</name>
    <name type="common">Black garden ant</name>
    <dbReference type="NCBI Taxonomy" id="67767"/>
    <lineage>
        <taxon>Eukaryota</taxon>
        <taxon>Metazoa</taxon>
        <taxon>Ecdysozoa</taxon>
        <taxon>Arthropoda</taxon>
        <taxon>Hexapoda</taxon>
        <taxon>Insecta</taxon>
        <taxon>Pterygota</taxon>
        <taxon>Neoptera</taxon>
        <taxon>Endopterygota</taxon>
        <taxon>Hymenoptera</taxon>
        <taxon>Apocrita</taxon>
        <taxon>Aculeata</taxon>
        <taxon>Formicoidea</taxon>
        <taxon>Formicidae</taxon>
        <taxon>Formicinae</taxon>
        <taxon>Lasius</taxon>
        <taxon>Lasius</taxon>
    </lineage>
</organism>
<dbReference type="OrthoDB" id="6436512at2759"/>
<comment type="caution">
    <text evidence="3">The sequence shown here is derived from an EMBL/GenBank/DDBJ whole genome shotgun (WGS) entry which is preliminary data.</text>
</comment>
<feature type="signal peptide" evidence="2">
    <location>
        <begin position="1"/>
        <end position="27"/>
    </location>
</feature>
<gene>
    <name evidence="3" type="ORF">RF55_2840</name>
</gene>
<evidence type="ECO:0000256" key="2">
    <source>
        <dbReference type="SAM" id="SignalP"/>
    </source>
</evidence>
<name>A0A0J7L335_LASNI</name>